<gene>
    <name evidence="3" type="ORF">METZ01_LOCUS87516</name>
</gene>
<keyword evidence="2" id="KW-0812">Transmembrane</keyword>
<dbReference type="AlphaFoldDB" id="A0A381V2R6"/>
<protein>
    <submittedName>
        <fullName evidence="3">Uncharacterized protein</fullName>
    </submittedName>
</protein>
<evidence type="ECO:0000256" key="1">
    <source>
        <dbReference type="SAM" id="MobiDB-lite"/>
    </source>
</evidence>
<proteinExistence type="predicted"/>
<reference evidence="3" key="1">
    <citation type="submission" date="2018-05" db="EMBL/GenBank/DDBJ databases">
        <authorList>
            <person name="Lanie J.A."/>
            <person name="Ng W.-L."/>
            <person name="Kazmierczak K.M."/>
            <person name="Andrzejewski T.M."/>
            <person name="Davidsen T.M."/>
            <person name="Wayne K.J."/>
            <person name="Tettelin H."/>
            <person name="Glass J.I."/>
            <person name="Rusch D."/>
            <person name="Podicherti R."/>
            <person name="Tsui H.-C.T."/>
            <person name="Winkler M.E."/>
        </authorList>
    </citation>
    <scope>NUCLEOTIDE SEQUENCE</scope>
</reference>
<evidence type="ECO:0000313" key="3">
    <source>
        <dbReference type="EMBL" id="SVA34662.1"/>
    </source>
</evidence>
<feature type="compositionally biased region" description="Low complexity" evidence="1">
    <location>
        <begin position="84"/>
        <end position="95"/>
    </location>
</feature>
<keyword evidence="2" id="KW-0472">Membrane</keyword>
<evidence type="ECO:0000256" key="2">
    <source>
        <dbReference type="SAM" id="Phobius"/>
    </source>
</evidence>
<sequence length="95" mass="10337">VKLMMSITSGGCFMAVLAIGYAQDNPLPTTLMRATIAMLAGLLLSRWWGLTVRKQLAFIFLDDLKQKEEAASEGTPENTETEATKQTAETEVAAE</sequence>
<feature type="region of interest" description="Disordered" evidence="1">
    <location>
        <begin position="69"/>
        <end position="95"/>
    </location>
</feature>
<name>A0A381V2R6_9ZZZZ</name>
<feature type="non-terminal residue" evidence="3">
    <location>
        <position position="1"/>
    </location>
</feature>
<dbReference type="EMBL" id="UINC01007700">
    <property type="protein sequence ID" value="SVA34662.1"/>
    <property type="molecule type" value="Genomic_DNA"/>
</dbReference>
<keyword evidence="2" id="KW-1133">Transmembrane helix</keyword>
<organism evidence="3">
    <name type="scientific">marine metagenome</name>
    <dbReference type="NCBI Taxonomy" id="408172"/>
    <lineage>
        <taxon>unclassified sequences</taxon>
        <taxon>metagenomes</taxon>
        <taxon>ecological metagenomes</taxon>
    </lineage>
</organism>
<feature type="transmembrane region" description="Helical" evidence="2">
    <location>
        <begin position="32"/>
        <end position="49"/>
    </location>
</feature>
<accession>A0A381V2R6</accession>